<feature type="region of interest" description="Disordered" evidence="1">
    <location>
        <begin position="126"/>
        <end position="145"/>
    </location>
</feature>
<dbReference type="EMBL" id="JAMGBB010000001">
    <property type="protein sequence ID" value="MCL6740309.1"/>
    <property type="molecule type" value="Genomic_DNA"/>
</dbReference>
<dbReference type="InterPro" id="IPR000157">
    <property type="entry name" value="TIR_dom"/>
</dbReference>
<keyword evidence="5" id="KW-1185">Reference proteome</keyword>
<accession>A0ABT0S854</accession>
<evidence type="ECO:0000313" key="5">
    <source>
        <dbReference type="Proteomes" id="UP001165383"/>
    </source>
</evidence>
<proteinExistence type="predicted"/>
<name>A0ABT0S854_9SPHN</name>
<dbReference type="RefSeq" id="WP_249914748.1">
    <property type="nucleotide sequence ID" value="NZ_JAMGBB010000001.1"/>
</dbReference>
<evidence type="ECO:0000256" key="2">
    <source>
        <dbReference type="SAM" id="Phobius"/>
    </source>
</evidence>
<keyword evidence="2" id="KW-0472">Membrane</keyword>
<reference evidence="4" key="1">
    <citation type="submission" date="2022-05" db="EMBL/GenBank/DDBJ databases">
        <authorList>
            <person name="Jo J.-H."/>
            <person name="Im W.-T."/>
        </authorList>
    </citation>
    <scope>NUCLEOTIDE SEQUENCE</scope>
    <source>
        <strain evidence="4">RB56-2</strain>
    </source>
</reference>
<gene>
    <name evidence="4" type="ORF">LZ518_04065</name>
</gene>
<feature type="domain" description="TIR" evidence="3">
    <location>
        <begin position="4"/>
        <end position="112"/>
    </location>
</feature>
<evidence type="ECO:0000256" key="1">
    <source>
        <dbReference type="SAM" id="MobiDB-lite"/>
    </source>
</evidence>
<dbReference type="Proteomes" id="UP001165383">
    <property type="component" value="Unassembled WGS sequence"/>
</dbReference>
<dbReference type="InterPro" id="IPR011990">
    <property type="entry name" value="TPR-like_helical_dom_sf"/>
</dbReference>
<feature type="transmembrane region" description="Helical" evidence="2">
    <location>
        <begin position="153"/>
        <end position="173"/>
    </location>
</feature>
<dbReference type="Gene3D" id="3.40.50.10140">
    <property type="entry name" value="Toll/interleukin-1 receptor homology (TIR) domain"/>
    <property type="match status" value="1"/>
</dbReference>
<evidence type="ECO:0000259" key="3">
    <source>
        <dbReference type="Pfam" id="PF13676"/>
    </source>
</evidence>
<comment type="caution">
    <text evidence="4">The sequence shown here is derived from an EMBL/GenBank/DDBJ whole genome shotgun (WGS) entry which is preliminary data.</text>
</comment>
<dbReference type="SUPFAM" id="SSF52200">
    <property type="entry name" value="Toll/Interleukin receptor TIR domain"/>
    <property type="match status" value="1"/>
</dbReference>
<dbReference type="Pfam" id="PF13676">
    <property type="entry name" value="TIR_2"/>
    <property type="match status" value="1"/>
</dbReference>
<keyword evidence="2" id="KW-0812">Transmembrane</keyword>
<dbReference type="Gene3D" id="1.25.40.10">
    <property type="entry name" value="Tetratricopeptide repeat domain"/>
    <property type="match status" value="1"/>
</dbReference>
<dbReference type="InterPro" id="IPR035897">
    <property type="entry name" value="Toll_tir_struct_dom_sf"/>
</dbReference>
<organism evidence="4 5">
    <name type="scientific">Sphingomonas brevis</name>
    <dbReference type="NCBI Taxonomy" id="2908206"/>
    <lineage>
        <taxon>Bacteria</taxon>
        <taxon>Pseudomonadati</taxon>
        <taxon>Pseudomonadota</taxon>
        <taxon>Alphaproteobacteria</taxon>
        <taxon>Sphingomonadales</taxon>
        <taxon>Sphingomonadaceae</taxon>
        <taxon>Sphingomonas</taxon>
    </lineage>
</organism>
<evidence type="ECO:0000313" key="4">
    <source>
        <dbReference type="EMBL" id="MCL6740309.1"/>
    </source>
</evidence>
<sequence>MAKVFLSYDRDDTERARPVAAALEKAGHAVWWDLHVRGGAQFSKAIEEALESADAVVVLWSANSIESAWVRDEASVGRDTGRLVPVTIDGTLPPLGFRQFQTIDLPDRGGSQQMAAVHEAVESLADKGASPAVEPTPKRARPRVSPRLGRGPWLVSGILLLVIGLTILVLGLITSRPWQAKAAVPSVTVTASDPNAEPLARDLLVKLTTLQSAKSGSMQLSASGGKEADFIFQVSADSQTTPAASLMLLAGKNRTVLWSGDFRQGSGGFADLKQQASYTAARVLGCALDGFSSKTTSLKPAVFKSYLNACALLDETFFDDTSRASAMLLQVTKDAPEFRPGWAKLLIAETNRYQGLDERGKEQAAPEYRQLIASARRLYPNIPEADVAEIELLPGRDFYGEVKLIDRAAKADPDNVFVLAGRSLVMLLVGRMDAAVEDARHAASLDPLSPAIRSAYLQALIYSGRTDAARSELAEAERLWPDASTILDSRYRLDLRYGNAAEAAHALLLIQSGKVEGNRTQEAFLRARLEPTKANVDHAVAQALSTYRSRPGINETGEVIVTLGEFDRTAELIDVLLATRDERQFPYFVEMLFRPPQAQLRADPRFMQVAAHLGLLDYWQRSGDWPDFCADPDLPYDCKKEAAKLNA</sequence>
<dbReference type="SUPFAM" id="SSF48452">
    <property type="entry name" value="TPR-like"/>
    <property type="match status" value="1"/>
</dbReference>
<keyword evidence="2" id="KW-1133">Transmembrane helix</keyword>
<protein>
    <submittedName>
        <fullName evidence="4">TIR domain-containing protein</fullName>
    </submittedName>
</protein>